<evidence type="ECO:0000256" key="7">
    <source>
        <dbReference type="ARBA" id="ARBA00022779"/>
    </source>
</evidence>
<dbReference type="Gene3D" id="3.40.1550.10">
    <property type="entry name" value="CheC-like"/>
    <property type="match status" value="1"/>
</dbReference>
<evidence type="ECO:0000313" key="13">
    <source>
        <dbReference type="Proteomes" id="UP001342418"/>
    </source>
</evidence>
<comment type="similarity">
    <text evidence="3">Belongs to the FliM family.</text>
</comment>
<dbReference type="PANTHER" id="PTHR30034">
    <property type="entry name" value="FLAGELLAR MOTOR SWITCH PROTEIN FLIM"/>
    <property type="match status" value="1"/>
</dbReference>
<reference evidence="12 13" key="1">
    <citation type="submission" date="2018-07" db="EMBL/GenBank/DDBJ databases">
        <title>Genome sequence of Nitratireductor thuwali#1536.</title>
        <authorList>
            <person name="Michoud G."/>
            <person name="Merlino G."/>
            <person name="Sefrji F.O."/>
            <person name="Daffonchio D."/>
        </authorList>
    </citation>
    <scope>NUCLEOTIDE SEQUENCE [LARGE SCALE GENOMIC DNA]</scope>
    <source>
        <strain evidence="13">Nit1536</strain>
    </source>
</reference>
<evidence type="ECO:0000259" key="11">
    <source>
        <dbReference type="Pfam" id="PF01052"/>
    </source>
</evidence>
<evidence type="ECO:0000256" key="2">
    <source>
        <dbReference type="ARBA" id="ARBA00004202"/>
    </source>
</evidence>
<feature type="domain" description="Flagellar motor switch protein FliN-like C-terminal" evidence="11">
    <location>
        <begin position="230"/>
        <end position="300"/>
    </location>
</feature>
<dbReference type="EMBL" id="CP030941">
    <property type="protein sequence ID" value="UUP16800.1"/>
    <property type="molecule type" value="Genomic_DNA"/>
</dbReference>
<sequence>MTPGADNPELMRKLIVERLVGATGDPRHVAEAARATSMRALPALADMFREKFASPVMLDVGDIDIVRLAEVKPDRDAFDAIVVVPGDRSRDALTMRLDARALSLLVGAFFGGDPDIPPPPLARAPSRIELDVATMVFEAFAQAINGAGARALGLRLPIPQPLSGPTDFKRFVVRDGPGVRVTFTLGVGDEMGELTAWLPQRVILETRAVAKPDPAMEQARAVEWHHRFSEEVKRSNVEIEATIPLARMSLRTLAGLQVGQILELSDTAQTETKLSVRGRAVFVCEFGKLGKHYTVRVRQPFDARQEVIDGLMAG</sequence>
<evidence type="ECO:0000256" key="10">
    <source>
        <dbReference type="ARBA" id="ARBA00025044"/>
    </source>
</evidence>
<keyword evidence="13" id="KW-1185">Reference proteome</keyword>
<evidence type="ECO:0000256" key="4">
    <source>
        <dbReference type="ARBA" id="ARBA00021898"/>
    </source>
</evidence>
<evidence type="ECO:0000256" key="8">
    <source>
        <dbReference type="ARBA" id="ARBA00023136"/>
    </source>
</evidence>
<dbReference type="Gene3D" id="2.30.330.10">
    <property type="entry name" value="SpoA-like"/>
    <property type="match status" value="1"/>
</dbReference>
<evidence type="ECO:0000256" key="9">
    <source>
        <dbReference type="ARBA" id="ARBA00023143"/>
    </source>
</evidence>
<evidence type="ECO:0000256" key="6">
    <source>
        <dbReference type="ARBA" id="ARBA00022500"/>
    </source>
</evidence>
<keyword evidence="8" id="KW-0472">Membrane</keyword>
<dbReference type="InterPro" id="IPR028976">
    <property type="entry name" value="CheC-like_sf"/>
</dbReference>
<dbReference type="Pfam" id="PF01052">
    <property type="entry name" value="FliMN_C"/>
    <property type="match status" value="1"/>
</dbReference>
<protein>
    <recommendedName>
        <fullName evidence="4">Flagellar motor switch protein FliM</fullName>
    </recommendedName>
</protein>
<keyword evidence="6" id="KW-0145">Chemotaxis</keyword>
<accession>A0ABY5MFJ2</accession>
<dbReference type="SUPFAM" id="SSF101801">
    <property type="entry name" value="Surface presentation of antigens (SPOA)"/>
    <property type="match status" value="1"/>
</dbReference>
<evidence type="ECO:0000313" key="12">
    <source>
        <dbReference type="EMBL" id="UUP16800.1"/>
    </source>
</evidence>
<dbReference type="RefSeq" id="WP_338529202.1">
    <property type="nucleotide sequence ID" value="NZ_CP030941.1"/>
</dbReference>
<keyword evidence="7" id="KW-0283">Flagellar rotation</keyword>
<comment type="function">
    <text evidence="10">FliM is one of three proteins (FliG, FliN, FliM) that forms the rotor-mounted switch complex (C ring), located at the base of the basal body. This complex interacts with the CheY and CheZ chemotaxis proteins, in addition to contacting components of the motor that determine the direction of flagellar rotation.</text>
</comment>
<name>A0ABY5MFJ2_9HYPH</name>
<keyword evidence="5" id="KW-1003">Cell membrane</keyword>
<evidence type="ECO:0000256" key="3">
    <source>
        <dbReference type="ARBA" id="ARBA00011049"/>
    </source>
</evidence>
<dbReference type="PANTHER" id="PTHR30034:SF6">
    <property type="entry name" value="YOP PROTEINS TRANSLOCATION PROTEIN Q"/>
    <property type="match status" value="1"/>
</dbReference>
<gene>
    <name evidence="12" type="ORF">NTH_01247</name>
</gene>
<keyword evidence="9" id="KW-0975">Bacterial flagellum</keyword>
<evidence type="ECO:0000256" key="1">
    <source>
        <dbReference type="ARBA" id="ARBA00004117"/>
    </source>
</evidence>
<proteinExistence type="inferred from homology"/>
<dbReference type="Proteomes" id="UP001342418">
    <property type="component" value="Chromosome"/>
</dbReference>
<dbReference type="InterPro" id="IPR036429">
    <property type="entry name" value="SpoA-like_sf"/>
</dbReference>
<dbReference type="InterPro" id="IPR001543">
    <property type="entry name" value="FliN-like_C"/>
</dbReference>
<comment type="subcellular location">
    <subcellularLocation>
        <location evidence="1">Bacterial flagellum basal body</location>
    </subcellularLocation>
    <subcellularLocation>
        <location evidence="2">Cell membrane</location>
        <topology evidence="2">Peripheral membrane protein</topology>
    </subcellularLocation>
</comment>
<organism evidence="12 13">
    <name type="scientific">Nitratireductor thuwali</name>
    <dbReference type="NCBI Taxonomy" id="2267699"/>
    <lineage>
        <taxon>Bacteria</taxon>
        <taxon>Pseudomonadati</taxon>
        <taxon>Pseudomonadota</taxon>
        <taxon>Alphaproteobacteria</taxon>
        <taxon>Hyphomicrobiales</taxon>
        <taxon>Phyllobacteriaceae</taxon>
        <taxon>Nitratireductor</taxon>
    </lineage>
</organism>
<evidence type="ECO:0000256" key="5">
    <source>
        <dbReference type="ARBA" id="ARBA00022475"/>
    </source>
</evidence>